<dbReference type="PANTHER" id="PTHR33993">
    <property type="entry name" value="GLYOXALASE-RELATED"/>
    <property type="match status" value="1"/>
</dbReference>
<protein>
    <submittedName>
        <fullName evidence="2">Glyoxalase</fullName>
    </submittedName>
</protein>
<dbReference type="PROSITE" id="PS51819">
    <property type="entry name" value="VOC"/>
    <property type="match status" value="2"/>
</dbReference>
<name>A0ABQ1P4Z6_9MICC</name>
<dbReference type="SUPFAM" id="SSF54593">
    <property type="entry name" value="Glyoxalase/Bleomycin resistance protein/Dihydroxybiphenyl dioxygenase"/>
    <property type="match status" value="2"/>
</dbReference>
<dbReference type="InterPro" id="IPR004360">
    <property type="entry name" value="Glyas_Fos-R_dOase_dom"/>
</dbReference>
<organism evidence="2 3">
    <name type="scientific">Tersicoccus solisilvae</name>
    <dbReference type="NCBI Taxonomy" id="1882339"/>
    <lineage>
        <taxon>Bacteria</taxon>
        <taxon>Bacillati</taxon>
        <taxon>Actinomycetota</taxon>
        <taxon>Actinomycetes</taxon>
        <taxon>Micrococcales</taxon>
        <taxon>Micrococcaceae</taxon>
        <taxon>Tersicoccus</taxon>
    </lineage>
</organism>
<dbReference type="InterPro" id="IPR052164">
    <property type="entry name" value="Anthracycline_SecMetBiosynth"/>
</dbReference>
<proteinExistence type="predicted"/>
<comment type="caution">
    <text evidence="2">The sequence shown here is derived from an EMBL/GenBank/DDBJ whole genome shotgun (WGS) entry which is preliminary data.</text>
</comment>
<evidence type="ECO:0000313" key="3">
    <source>
        <dbReference type="Proteomes" id="UP000597761"/>
    </source>
</evidence>
<dbReference type="Pfam" id="PF00903">
    <property type="entry name" value="Glyoxalase"/>
    <property type="match status" value="2"/>
</dbReference>
<gene>
    <name evidence="2" type="ORF">GCM10011512_17420</name>
</gene>
<reference evidence="3" key="1">
    <citation type="journal article" date="2019" name="Int. J. Syst. Evol. Microbiol.">
        <title>The Global Catalogue of Microorganisms (GCM) 10K type strain sequencing project: providing services to taxonomists for standard genome sequencing and annotation.</title>
        <authorList>
            <consortium name="The Broad Institute Genomics Platform"/>
            <consortium name="The Broad Institute Genome Sequencing Center for Infectious Disease"/>
            <person name="Wu L."/>
            <person name="Ma J."/>
        </authorList>
    </citation>
    <scope>NUCLEOTIDE SEQUENCE [LARGE SCALE GENOMIC DNA]</scope>
    <source>
        <strain evidence="3">CGMCC 1.15480</strain>
    </source>
</reference>
<dbReference type="InterPro" id="IPR029068">
    <property type="entry name" value="Glyas_Bleomycin-R_OHBP_Dase"/>
</dbReference>
<dbReference type="RefSeq" id="WP_188667958.1">
    <property type="nucleotide sequence ID" value="NZ_BMJI01000009.1"/>
</dbReference>
<dbReference type="Gene3D" id="3.10.180.10">
    <property type="entry name" value="2,3-Dihydroxybiphenyl 1,2-Dioxygenase, domain 1"/>
    <property type="match status" value="2"/>
</dbReference>
<feature type="domain" description="VOC" evidence="1">
    <location>
        <begin position="12"/>
        <end position="127"/>
    </location>
</feature>
<dbReference type="InterPro" id="IPR037523">
    <property type="entry name" value="VOC_core"/>
</dbReference>
<sequence length="264" mass="27877">MPVRHEPWPEGTPCWIDAQVEDVSAAADYYRGLFGWTVEDAGEAAGHYHLARLDGEIVGGLGPKPADMRDGPATWTTYLAADDVDATASRITAAGGQLLMPPFDVMTQGRLAVAADTTGAVFGVWQAGRRSGITRYSEHGADVWNELHTRAYDDARAFYAAVFGYHYRDVGDGAGFVYCTFHPAPDAREIGGISASAGAGSAPDHWLTWFAADDVDATTERAVALGATVLVQPGDSGFGRRSVVTGPQGEVFGLITTPPAAATD</sequence>
<feature type="domain" description="VOC" evidence="1">
    <location>
        <begin position="140"/>
        <end position="257"/>
    </location>
</feature>
<dbReference type="CDD" id="cd07247">
    <property type="entry name" value="SgaA_N_like"/>
    <property type="match status" value="2"/>
</dbReference>
<evidence type="ECO:0000313" key="2">
    <source>
        <dbReference type="EMBL" id="GGC90903.1"/>
    </source>
</evidence>
<dbReference type="PANTHER" id="PTHR33993:SF14">
    <property type="entry name" value="GB|AAF24581.1"/>
    <property type="match status" value="1"/>
</dbReference>
<accession>A0ABQ1P4Z6</accession>
<dbReference type="EMBL" id="BMJI01000009">
    <property type="protein sequence ID" value="GGC90903.1"/>
    <property type="molecule type" value="Genomic_DNA"/>
</dbReference>
<dbReference type="Proteomes" id="UP000597761">
    <property type="component" value="Unassembled WGS sequence"/>
</dbReference>
<evidence type="ECO:0000259" key="1">
    <source>
        <dbReference type="PROSITE" id="PS51819"/>
    </source>
</evidence>
<keyword evidence="3" id="KW-1185">Reference proteome</keyword>